<gene>
    <name evidence="2" type="ORF">BUALT_Bualt18G0041600</name>
</gene>
<feature type="compositionally biased region" description="Basic and acidic residues" evidence="1">
    <location>
        <begin position="1"/>
        <end position="20"/>
    </location>
</feature>
<accession>A0AAV6W8S2</accession>
<keyword evidence="3" id="KW-1185">Reference proteome</keyword>
<evidence type="ECO:0000256" key="1">
    <source>
        <dbReference type="SAM" id="MobiDB-lite"/>
    </source>
</evidence>
<protein>
    <submittedName>
        <fullName evidence="2">Uncharacterized protein</fullName>
    </submittedName>
</protein>
<dbReference type="Proteomes" id="UP000826271">
    <property type="component" value="Unassembled WGS sequence"/>
</dbReference>
<reference evidence="2" key="1">
    <citation type="submission" date="2019-10" db="EMBL/GenBank/DDBJ databases">
        <authorList>
            <person name="Zhang R."/>
            <person name="Pan Y."/>
            <person name="Wang J."/>
            <person name="Ma R."/>
            <person name="Yu S."/>
        </authorList>
    </citation>
    <scope>NUCLEOTIDE SEQUENCE</scope>
    <source>
        <strain evidence="2">LA-IB0</strain>
        <tissue evidence="2">Leaf</tissue>
    </source>
</reference>
<feature type="region of interest" description="Disordered" evidence="1">
    <location>
        <begin position="1"/>
        <end position="37"/>
    </location>
</feature>
<proteinExistence type="predicted"/>
<comment type="caution">
    <text evidence="2">The sequence shown here is derived from an EMBL/GenBank/DDBJ whole genome shotgun (WGS) entry which is preliminary data.</text>
</comment>
<organism evidence="2 3">
    <name type="scientific">Buddleja alternifolia</name>
    <dbReference type="NCBI Taxonomy" id="168488"/>
    <lineage>
        <taxon>Eukaryota</taxon>
        <taxon>Viridiplantae</taxon>
        <taxon>Streptophyta</taxon>
        <taxon>Embryophyta</taxon>
        <taxon>Tracheophyta</taxon>
        <taxon>Spermatophyta</taxon>
        <taxon>Magnoliopsida</taxon>
        <taxon>eudicotyledons</taxon>
        <taxon>Gunneridae</taxon>
        <taxon>Pentapetalae</taxon>
        <taxon>asterids</taxon>
        <taxon>lamiids</taxon>
        <taxon>Lamiales</taxon>
        <taxon>Scrophulariaceae</taxon>
        <taxon>Buddlejeae</taxon>
        <taxon>Buddleja</taxon>
    </lineage>
</organism>
<evidence type="ECO:0000313" key="2">
    <source>
        <dbReference type="EMBL" id="KAG8364852.1"/>
    </source>
</evidence>
<dbReference type="AlphaFoldDB" id="A0AAV6W8S2"/>
<dbReference type="EMBL" id="WHWC01000018">
    <property type="protein sequence ID" value="KAG8364852.1"/>
    <property type="molecule type" value="Genomic_DNA"/>
</dbReference>
<sequence>MPRVQREERERERKKERDDTSTGWPSGSREARSAALLRRSRSKATSLNGTLAPCWICYGNAYADQEEMRSSNCSYLHTAHPYSKTEMLSELTDGQKLIYQKSPYPKGLRRVGAWGLCWVEEGYQYKPING</sequence>
<name>A0AAV6W8S2_9LAMI</name>
<evidence type="ECO:0000313" key="3">
    <source>
        <dbReference type="Proteomes" id="UP000826271"/>
    </source>
</evidence>